<dbReference type="Proteomes" id="UP000070544">
    <property type="component" value="Unassembled WGS sequence"/>
</dbReference>
<dbReference type="AlphaFoldDB" id="A0A139AHR9"/>
<gene>
    <name evidence="3" type="ORF">M427DRAFT_296381</name>
</gene>
<name>A0A139AHR9_GONPJ</name>
<feature type="region of interest" description="Disordered" evidence="1">
    <location>
        <begin position="442"/>
        <end position="505"/>
    </location>
</feature>
<proteinExistence type="predicted"/>
<feature type="transmembrane region" description="Helical" evidence="2">
    <location>
        <begin position="380"/>
        <end position="400"/>
    </location>
</feature>
<sequence>MLQVYAPVIKAHAVIAVTTWTIVAPTAILIARFYKRHLAMIFRGKDHQGVFTLNWFPIHVSLQMLTICLLLLSMSFSLVTPRPLSGVHAVVGLFLACILVFQPVMGIVAHFGGDFETVLSPSRVADVSLDPHSRKRDSSEKPSRVLHVSIVESPQIEPELAVTRPPLQQAVQKDSDTTVVNSVAKSPISPEPHVEVEGNAAWDSGLETRTSTHTVDEMYAAQPQLPLALLMKGGTGTSMGISQSTERAGSRTSSTGQRLPSDLSLADDIITVPAYTPDAEPLTPPEVVPPPPSIPLPIPDPTTRMTNARFYGAPSRSTSGYSDFSTNDVHESWWTYVKYRAWSWLFVLFSARVHKILGHVCLFLAHPTLALTLPPPSKDSLPWISHGTWCTTYIVSFLYLEYLRSRRHNAHLHNHKGHRLRRMHDKTRAEEVQQKLSFEDPNTGYFAMGGPTDPGHVTDSDECPPETRHDGDHGEGIRMRRSYGEDPDAEPLLAPLPRKRDQTHARTEIYDRARSRNERASTSSPLAVLAVFMAASIVDTVLVTRSIFKHYNE</sequence>
<feature type="transmembrane region" description="Helical" evidence="2">
    <location>
        <begin position="12"/>
        <end position="34"/>
    </location>
</feature>
<evidence type="ECO:0000256" key="1">
    <source>
        <dbReference type="SAM" id="MobiDB-lite"/>
    </source>
</evidence>
<keyword evidence="4" id="KW-1185">Reference proteome</keyword>
<keyword evidence="2" id="KW-0812">Transmembrane</keyword>
<feature type="transmembrane region" description="Helical" evidence="2">
    <location>
        <begin position="526"/>
        <end position="548"/>
    </location>
</feature>
<accession>A0A139AHR9</accession>
<feature type="transmembrane region" description="Helical" evidence="2">
    <location>
        <begin position="55"/>
        <end position="78"/>
    </location>
</feature>
<evidence type="ECO:0000256" key="2">
    <source>
        <dbReference type="SAM" id="Phobius"/>
    </source>
</evidence>
<protein>
    <submittedName>
        <fullName evidence="3">Uncharacterized protein</fullName>
    </submittedName>
</protein>
<feature type="compositionally biased region" description="Basic and acidic residues" evidence="1">
    <location>
        <begin position="465"/>
        <end position="484"/>
    </location>
</feature>
<reference evidence="3 4" key="1">
    <citation type="journal article" date="2015" name="Genome Biol. Evol.">
        <title>Phylogenomic analyses indicate that early fungi evolved digesting cell walls of algal ancestors of land plants.</title>
        <authorList>
            <person name="Chang Y."/>
            <person name="Wang S."/>
            <person name="Sekimoto S."/>
            <person name="Aerts A.L."/>
            <person name="Choi C."/>
            <person name="Clum A."/>
            <person name="LaButti K.M."/>
            <person name="Lindquist E.A."/>
            <person name="Yee Ngan C."/>
            <person name="Ohm R.A."/>
            <person name="Salamov A.A."/>
            <person name="Grigoriev I.V."/>
            <person name="Spatafora J.W."/>
            <person name="Berbee M.L."/>
        </authorList>
    </citation>
    <scope>NUCLEOTIDE SEQUENCE [LARGE SCALE GENOMIC DNA]</scope>
    <source>
        <strain evidence="3 4">JEL478</strain>
    </source>
</reference>
<feature type="region of interest" description="Disordered" evidence="1">
    <location>
        <begin position="238"/>
        <end position="260"/>
    </location>
</feature>
<feature type="compositionally biased region" description="Polar residues" evidence="1">
    <location>
        <begin position="238"/>
        <end position="258"/>
    </location>
</feature>
<dbReference type="OrthoDB" id="19261at2759"/>
<organism evidence="3 4">
    <name type="scientific">Gonapodya prolifera (strain JEL478)</name>
    <name type="common">Monoblepharis prolifera</name>
    <dbReference type="NCBI Taxonomy" id="1344416"/>
    <lineage>
        <taxon>Eukaryota</taxon>
        <taxon>Fungi</taxon>
        <taxon>Fungi incertae sedis</taxon>
        <taxon>Chytridiomycota</taxon>
        <taxon>Chytridiomycota incertae sedis</taxon>
        <taxon>Monoblepharidomycetes</taxon>
        <taxon>Monoblepharidales</taxon>
        <taxon>Gonapodyaceae</taxon>
        <taxon>Gonapodya</taxon>
    </lineage>
</organism>
<dbReference type="EMBL" id="KQ965754">
    <property type="protein sequence ID" value="KXS16347.1"/>
    <property type="molecule type" value="Genomic_DNA"/>
</dbReference>
<dbReference type="CDD" id="cd08760">
    <property type="entry name" value="Cyt_b561_FRRS1_like"/>
    <property type="match status" value="1"/>
</dbReference>
<keyword evidence="2" id="KW-1133">Transmembrane helix</keyword>
<feature type="transmembrane region" description="Helical" evidence="2">
    <location>
        <begin position="90"/>
        <end position="113"/>
    </location>
</feature>
<keyword evidence="2" id="KW-0472">Membrane</keyword>
<evidence type="ECO:0000313" key="4">
    <source>
        <dbReference type="Proteomes" id="UP000070544"/>
    </source>
</evidence>
<evidence type="ECO:0000313" key="3">
    <source>
        <dbReference type="EMBL" id="KXS16347.1"/>
    </source>
</evidence>
<dbReference type="Gene3D" id="1.20.120.1770">
    <property type="match status" value="1"/>
</dbReference>